<accession>A0A7W8DH72</accession>
<proteinExistence type="inferred from homology"/>
<dbReference type="HAMAP" id="MF_00023">
    <property type="entry name" value="SmpB"/>
    <property type="match status" value="1"/>
</dbReference>
<keyword evidence="6" id="KW-1185">Reference proteome</keyword>
<reference evidence="5 6" key="1">
    <citation type="submission" date="2020-08" db="EMBL/GenBank/DDBJ databases">
        <title>Genomic Encyclopedia of Type Strains, Phase IV (KMG-IV): sequencing the most valuable type-strain genomes for metagenomic binning, comparative biology and taxonomic classification.</title>
        <authorList>
            <person name="Goeker M."/>
        </authorList>
    </citation>
    <scope>NUCLEOTIDE SEQUENCE [LARGE SCALE GENOMIC DNA]</scope>
    <source>
        <strain evidence="5 6">DSM 22071</strain>
    </source>
</reference>
<evidence type="ECO:0000256" key="1">
    <source>
        <dbReference type="ARBA" id="ARBA00022490"/>
    </source>
</evidence>
<dbReference type="GO" id="GO:0005829">
    <property type="term" value="C:cytosol"/>
    <property type="evidence" value="ECO:0007669"/>
    <property type="project" value="TreeGrafter"/>
</dbReference>
<sequence length="150" mass="17096">MGIKIITDNRSARHNFFIIETLETGVVLKGSEVKSIRRGKVNLKEAFCRVDNGELYLFQCHISPYEEAGKSAPDPVRPRKLLAHKREILKFSGRAQQQGLTLVPTKMYLKNGRVKVEVALAKGKQLHDKRQSLKEKTAMREAQQALKNRQ</sequence>
<dbReference type="InterPro" id="IPR020081">
    <property type="entry name" value="SsrA-bd_prot_CS"/>
</dbReference>
<keyword evidence="1 3" id="KW-0963">Cytoplasm</keyword>
<dbReference type="RefSeq" id="WP_183731934.1">
    <property type="nucleotide sequence ID" value="NZ_JACHID010000007.1"/>
</dbReference>
<dbReference type="Pfam" id="PF01668">
    <property type="entry name" value="SmpB"/>
    <property type="match status" value="1"/>
</dbReference>
<comment type="caution">
    <text evidence="5">The sequence shown here is derived from an EMBL/GenBank/DDBJ whole genome shotgun (WGS) entry which is preliminary data.</text>
</comment>
<organism evidence="5 6">
    <name type="scientific">Desulfurispira natronophila</name>
    <dbReference type="NCBI Taxonomy" id="682562"/>
    <lineage>
        <taxon>Bacteria</taxon>
        <taxon>Pseudomonadati</taxon>
        <taxon>Chrysiogenota</taxon>
        <taxon>Chrysiogenia</taxon>
        <taxon>Chrysiogenales</taxon>
        <taxon>Chrysiogenaceae</taxon>
        <taxon>Desulfurispira</taxon>
    </lineage>
</organism>
<evidence type="ECO:0000256" key="3">
    <source>
        <dbReference type="HAMAP-Rule" id="MF_00023"/>
    </source>
</evidence>
<dbReference type="Proteomes" id="UP000528322">
    <property type="component" value="Unassembled WGS sequence"/>
</dbReference>
<dbReference type="GO" id="GO:0070929">
    <property type="term" value="P:trans-translation"/>
    <property type="evidence" value="ECO:0007669"/>
    <property type="project" value="UniProtKB-UniRule"/>
</dbReference>
<name>A0A7W8DH72_9BACT</name>
<dbReference type="InterPro" id="IPR023620">
    <property type="entry name" value="SmpB"/>
</dbReference>
<protein>
    <recommendedName>
        <fullName evidence="3">SsrA-binding protein</fullName>
    </recommendedName>
    <alternativeName>
        <fullName evidence="3">Small protein B</fullName>
    </alternativeName>
</protein>
<evidence type="ECO:0000256" key="4">
    <source>
        <dbReference type="SAM" id="MobiDB-lite"/>
    </source>
</evidence>
<keyword evidence="2 3" id="KW-0694">RNA-binding</keyword>
<feature type="compositionally biased region" description="Basic and acidic residues" evidence="4">
    <location>
        <begin position="127"/>
        <end position="139"/>
    </location>
</feature>
<evidence type="ECO:0000313" key="5">
    <source>
        <dbReference type="EMBL" id="MBB5022082.1"/>
    </source>
</evidence>
<dbReference type="PANTHER" id="PTHR30308">
    <property type="entry name" value="TMRNA-BINDING COMPONENT OF TRANS-TRANSLATION TAGGING COMPLEX"/>
    <property type="match status" value="1"/>
</dbReference>
<dbReference type="PROSITE" id="PS01317">
    <property type="entry name" value="SSRP"/>
    <property type="match status" value="1"/>
</dbReference>
<dbReference type="GO" id="GO:0070930">
    <property type="term" value="P:trans-translation-dependent protein tagging"/>
    <property type="evidence" value="ECO:0007669"/>
    <property type="project" value="TreeGrafter"/>
</dbReference>
<dbReference type="EMBL" id="JACHID010000007">
    <property type="protein sequence ID" value="MBB5022082.1"/>
    <property type="molecule type" value="Genomic_DNA"/>
</dbReference>
<comment type="subcellular location">
    <subcellularLocation>
        <location evidence="3">Cytoplasm</location>
    </subcellularLocation>
    <text evidence="3">The tmRNA-SmpB complex associates with stalled 70S ribosomes.</text>
</comment>
<gene>
    <name evidence="3" type="primary">smpB</name>
    <name evidence="5" type="ORF">HNR37_001399</name>
</gene>
<dbReference type="AlphaFoldDB" id="A0A7W8DH72"/>
<dbReference type="PANTHER" id="PTHR30308:SF2">
    <property type="entry name" value="SSRA-BINDING PROTEIN"/>
    <property type="match status" value="1"/>
</dbReference>
<dbReference type="GO" id="GO:0003723">
    <property type="term" value="F:RNA binding"/>
    <property type="evidence" value="ECO:0007669"/>
    <property type="project" value="UniProtKB-UniRule"/>
</dbReference>
<evidence type="ECO:0000256" key="2">
    <source>
        <dbReference type="ARBA" id="ARBA00022884"/>
    </source>
</evidence>
<dbReference type="SUPFAM" id="SSF74982">
    <property type="entry name" value="Small protein B (SmpB)"/>
    <property type="match status" value="1"/>
</dbReference>
<dbReference type="InterPro" id="IPR000037">
    <property type="entry name" value="SsrA-bd_prot"/>
</dbReference>
<comment type="function">
    <text evidence="3">Required for rescue of stalled ribosomes mediated by trans-translation. Binds to transfer-messenger RNA (tmRNA), required for stable association of tmRNA with ribosomes. tmRNA and SmpB together mimic tRNA shape, replacing the anticodon stem-loop with SmpB. tmRNA is encoded by the ssrA gene; the 2 termini fold to resemble tRNA(Ala) and it encodes a 'tag peptide', a short internal open reading frame. During trans-translation Ala-aminoacylated tmRNA acts like a tRNA, entering the A-site of stalled ribosomes, displacing the stalled mRNA. The ribosome then switches to translate the ORF on the tmRNA; the nascent peptide is terminated with the 'tag peptide' encoded by the tmRNA and targeted for degradation. The ribosome is freed to recommence translation, which seems to be the essential function of trans-translation.</text>
</comment>
<dbReference type="NCBIfam" id="TIGR00086">
    <property type="entry name" value="smpB"/>
    <property type="match status" value="1"/>
</dbReference>
<feature type="region of interest" description="Disordered" evidence="4">
    <location>
        <begin position="127"/>
        <end position="150"/>
    </location>
</feature>
<dbReference type="NCBIfam" id="NF003843">
    <property type="entry name" value="PRK05422.1"/>
    <property type="match status" value="1"/>
</dbReference>
<comment type="similarity">
    <text evidence="3">Belongs to the SmpB family.</text>
</comment>
<evidence type="ECO:0000313" key="6">
    <source>
        <dbReference type="Proteomes" id="UP000528322"/>
    </source>
</evidence>
<dbReference type="Gene3D" id="2.40.280.10">
    <property type="match status" value="1"/>
</dbReference>